<feature type="region of interest" description="Disordered" evidence="1">
    <location>
        <begin position="828"/>
        <end position="860"/>
    </location>
</feature>
<comment type="caution">
    <text evidence="2">The sequence shown here is derived from an EMBL/GenBank/DDBJ whole genome shotgun (WGS) entry which is preliminary data.</text>
</comment>
<feature type="compositionally biased region" description="Basic and acidic residues" evidence="1">
    <location>
        <begin position="694"/>
        <end position="704"/>
    </location>
</feature>
<dbReference type="Proteomes" id="UP000015354">
    <property type="component" value="Unassembled WGS sequence"/>
</dbReference>
<evidence type="ECO:0000256" key="1">
    <source>
        <dbReference type="SAM" id="MobiDB-lite"/>
    </source>
</evidence>
<evidence type="ECO:0000313" key="3">
    <source>
        <dbReference type="Proteomes" id="UP000015354"/>
    </source>
</evidence>
<feature type="region of interest" description="Disordered" evidence="1">
    <location>
        <begin position="329"/>
        <end position="391"/>
    </location>
</feature>
<feature type="compositionally biased region" description="Low complexity" evidence="1">
    <location>
        <begin position="365"/>
        <end position="375"/>
    </location>
</feature>
<feature type="compositionally biased region" description="Low complexity" evidence="1">
    <location>
        <begin position="264"/>
        <end position="284"/>
    </location>
</feature>
<dbReference type="AlphaFoldDB" id="S9TPJ5"/>
<feature type="compositionally biased region" description="Basic and acidic residues" evidence="1">
    <location>
        <begin position="182"/>
        <end position="191"/>
    </location>
</feature>
<name>S9TPJ5_9TRYP</name>
<feature type="region of interest" description="Disordered" evidence="1">
    <location>
        <begin position="929"/>
        <end position="952"/>
    </location>
</feature>
<keyword evidence="3" id="KW-1185">Reference proteome</keyword>
<reference evidence="2 3" key="1">
    <citation type="journal article" date="2013" name="PLoS ONE">
        <title>Predicting the Proteins of Angomonas deanei, Strigomonas culicis and Their Respective Endosymbionts Reveals New Aspects of the Trypanosomatidae Family.</title>
        <authorList>
            <person name="Motta M.C."/>
            <person name="Martins A.C."/>
            <person name="de Souza S.S."/>
            <person name="Catta-Preta C.M."/>
            <person name="Silva R."/>
            <person name="Klein C.C."/>
            <person name="de Almeida L.G."/>
            <person name="de Lima Cunha O."/>
            <person name="Ciapina L.P."/>
            <person name="Brocchi M."/>
            <person name="Colabardini A.C."/>
            <person name="de Araujo Lima B."/>
            <person name="Machado C.R."/>
            <person name="de Almeida Soares C.M."/>
            <person name="Probst C.M."/>
            <person name="de Menezes C.B."/>
            <person name="Thompson C.E."/>
            <person name="Bartholomeu D.C."/>
            <person name="Gradia D.F."/>
            <person name="Pavoni D.P."/>
            <person name="Grisard E.C."/>
            <person name="Fantinatti-Garboggini F."/>
            <person name="Marchini F.K."/>
            <person name="Rodrigues-Luiz G.F."/>
            <person name="Wagner G."/>
            <person name="Goldman G.H."/>
            <person name="Fietto J.L."/>
            <person name="Elias M.C."/>
            <person name="Goldman M.H."/>
            <person name="Sagot M.F."/>
            <person name="Pereira M."/>
            <person name="Stoco P.H."/>
            <person name="de Mendonca-Neto R.P."/>
            <person name="Teixeira S.M."/>
            <person name="Maciel T.E."/>
            <person name="de Oliveira Mendes T.A."/>
            <person name="Urmenyi T.P."/>
            <person name="de Souza W."/>
            <person name="Schenkman S."/>
            <person name="de Vasconcelos A.T."/>
        </authorList>
    </citation>
    <scope>NUCLEOTIDE SEQUENCE [LARGE SCALE GENOMIC DNA]</scope>
</reference>
<feature type="region of interest" description="Disordered" evidence="1">
    <location>
        <begin position="23"/>
        <end position="68"/>
    </location>
</feature>
<protein>
    <submittedName>
        <fullName evidence="2">Proteophosphoglycan ppg4</fullName>
    </submittedName>
</protein>
<feature type="compositionally biased region" description="Low complexity" evidence="1">
    <location>
        <begin position="195"/>
        <end position="205"/>
    </location>
</feature>
<gene>
    <name evidence="2" type="ORF">STCU_10003</name>
</gene>
<feature type="region of interest" description="Disordered" evidence="1">
    <location>
        <begin position="677"/>
        <end position="704"/>
    </location>
</feature>
<organism evidence="2 3">
    <name type="scientific">Strigomonas culicis</name>
    <dbReference type="NCBI Taxonomy" id="28005"/>
    <lineage>
        <taxon>Eukaryota</taxon>
        <taxon>Discoba</taxon>
        <taxon>Euglenozoa</taxon>
        <taxon>Kinetoplastea</taxon>
        <taxon>Metakinetoplastina</taxon>
        <taxon>Trypanosomatida</taxon>
        <taxon>Trypanosomatidae</taxon>
        <taxon>Strigomonadinae</taxon>
        <taxon>Strigomonas</taxon>
    </lineage>
</organism>
<feature type="compositionally biased region" description="Low complexity" evidence="1">
    <location>
        <begin position="464"/>
        <end position="477"/>
    </location>
</feature>
<dbReference type="EMBL" id="ATMH01009968">
    <property type="protein sequence ID" value="EPY18378.1"/>
    <property type="molecule type" value="Genomic_DNA"/>
</dbReference>
<accession>S9TPJ5</accession>
<evidence type="ECO:0000313" key="2">
    <source>
        <dbReference type="EMBL" id="EPY18378.1"/>
    </source>
</evidence>
<feature type="region of interest" description="Disordered" evidence="1">
    <location>
        <begin position="175"/>
        <end position="205"/>
    </location>
</feature>
<feature type="region of interest" description="Disordered" evidence="1">
    <location>
        <begin position="218"/>
        <end position="284"/>
    </location>
</feature>
<feature type="region of interest" description="Disordered" evidence="1">
    <location>
        <begin position="400"/>
        <end position="419"/>
    </location>
</feature>
<proteinExistence type="predicted"/>
<feature type="compositionally biased region" description="Polar residues" evidence="1">
    <location>
        <begin position="35"/>
        <end position="47"/>
    </location>
</feature>
<sequence>MSTAGARIDNALVSIAGAAVAPLSPKAEQRRRLSGQETGSATTNDSCGPSCPHLSDAEEVSTQAGSVRHPAVCTRKGDVAASRAGASFSYVPSTYAIYKTAAAEEGMEDGPYVADPTSAQRHLRHQSLPGVAASAARVDVASAARQRLRTVSPPPPSAGPAARMRDYVLAAGRAAAEPTADPMKRLSETKDVGLPAPAETSAPATPLVREATVAFHRAGGGGRLTSPETLSHEADRSSATASAPQRPLVVTARQRSLVSARGHAPQAPQPKELPEEAPAAAPAAELKDVKSLTLMESVSTSALTLQAPGPAPFRLSTFAVPANSGLLPDPAHATAAGPMGGAPRDDHSTAESTTSGTSSDDDSDMSLSSDSEAAEPQAPLGSASPALPQRQAAGALPRPLLESKPDLGASPQPRLLVPPGGLEGSYAWFRASAVPPRLWEETPSAGTDGSGPSKAPPRSPAPGATARSGPEAAAAGASRRGLSALALTSVAELPSAMGAQSSSIMECSSPHVSARTVALASGVLGLTPRGGNPRRDAHQSFSVLGISMGEGAKYTLASPLLSPDTGGLGHQVRRGPASVARAYKSKQRSSFFYESGVLSELPCPPGGGRSAAGDASPQQELSAIITVGDIGSFIADANLSRAGSQYSQADAQFAAARYGSMTDAQWAYATPYDAKLHEQQRTGHDAPSAKPAAPKKEGKAKGKKMVMEAKTVEPSHVEKSLADTTSVYDADGHRLLTPTRSLLQGGVSFFEDFNVRVERPTAWQRGSSFSYASVTASAHGLYSSCSMASSYSMGDRASSVYDMQSAAAPFGETDGAPSAGIGAVEYEAPQGGKSGPLTVPRASLHESSHGRNAAGRTNTISRRIFKGRGGKVKKPPRKVCDFRHRYWHPQPDLSGSPLSPPIWQGEEAYQLSVAAFGFDLRTVAWVDSPSDDSDVDDASVASPTPPTMVSVA</sequence>
<feature type="region of interest" description="Disordered" evidence="1">
    <location>
        <begin position="439"/>
        <end position="477"/>
    </location>
</feature>